<evidence type="ECO:0000313" key="4">
    <source>
        <dbReference type="Proteomes" id="UP000248724"/>
    </source>
</evidence>
<reference evidence="3 4" key="1">
    <citation type="journal article" date="2017" name="Nature">
        <title>Atmospheric trace gases support primary production in Antarctic desert surface soil.</title>
        <authorList>
            <person name="Ji M."/>
            <person name="Greening C."/>
            <person name="Vanwonterghem I."/>
            <person name="Carere C.R."/>
            <person name="Bay S.K."/>
            <person name="Steen J.A."/>
            <person name="Montgomery K."/>
            <person name="Lines T."/>
            <person name="Beardall J."/>
            <person name="van Dorst J."/>
            <person name="Snape I."/>
            <person name="Stott M.B."/>
            <person name="Hugenholtz P."/>
            <person name="Ferrari B.C."/>
        </authorList>
    </citation>
    <scope>NUCLEOTIDE SEQUENCE [LARGE SCALE GENOMIC DNA]</scope>
    <source>
        <strain evidence="3">RRmetagenome_bin12</strain>
    </source>
</reference>
<name>A0A2W5Z9Z0_9BACT</name>
<dbReference type="EMBL" id="QHBU01000196">
    <property type="protein sequence ID" value="PZR79665.1"/>
    <property type="molecule type" value="Genomic_DNA"/>
</dbReference>
<dbReference type="AlphaFoldDB" id="A0A2W5Z9Z0"/>
<evidence type="ECO:0000256" key="1">
    <source>
        <dbReference type="SAM" id="MobiDB-lite"/>
    </source>
</evidence>
<feature type="signal peptide" evidence="2">
    <location>
        <begin position="1"/>
        <end position="22"/>
    </location>
</feature>
<feature type="chain" id="PRO_5015957214" evidence="2">
    <location>
        <begin position="23"/>
        <end position="111"/>
    </location>
</feature>
<feature type="region of interest" description="Disordered" evidence="1">
    <location>
        <begin position="37"/>
        <end position="111"/>
    </location>
</feature>
<feature type="compositionally biased region" description="Basic and acidic residues" evidence="1">
    <location>
        <begin position="74"/>
        <end position="103"/>
    </location>
</feature>
<gene>
    <name evidence="3" type="ORF">DLM65_10360</name>
</gene>
<keyword evidence="2" id="KW-0732">Signal</keyword>
<proteinExistence type="predicted"/>
<protein>
    <submittedName>
        <fullName evidence="3">Uncharacterized protein</fullName>
    </submittedName>
</protein>
<accession>A0A2W5Z9Z0</accession>
<dbReference type="Proteomes" id="UP000248724">
    <property type="component" value="Unassembled WGS sequence"/>
</dbReference>
<comment type="caution">
    <text evidence="3">The sequence shown here is derived from an EMBL/GenBank/DDBJ whole genome shotgun (WGS) entry which is preliminary data.</text>
</comment>
<evidence type="ECO:0000313" key="3">
    <source>
        <dbReference type="EMBL" id="PZR79665.1"/>
    </source>
</evidence>
<organism evidence="3 4">
    <name type="scientific">Candidatus Aeolococcus gillhamiae</name>
    <dbReference type="NCBI Taxonomy" id="3127015"/>
    <lineage>
        <taxon>Bacteria</taxon>
        <taxon>Bacillati</taxon>
        <taxon>Candidatus Dormiibacterota</taxon>
        <taxon>Candidatus Dormibacteria</taxon>
        <taxon>Candidatus Aeolococcales</taxon>
        <taxon>Candidatus Aeolococcaceae</taxon>
        <taxon>Candidatus Aeolococcus</taxon>
    </lineage>
</organism>
<feature type="compositionally biased region" description="Basic and acidic residues" evidence="1">
    <location>
        <begin position="47"/>
        <end position="62"/>
    </location>
</feature>
<evidence type="ECO:0000256" key="2">
    <source>
        <dbReference type="SAM" id="SignalP"/>
    </source>
</evidence>
<sequence length="111" mass="11972">MARRRFAVILAILAICTLGGVAGKAAISQPTAAIVANSCGDHGYQGGHEDEQERDATQRENQVEAAQHLTAAQDRAEDKSEAKQQRQEDQRERDCDHQDRDAGDGADGQGD</sequence>